<dbReference type="RefSeq" id="WP_167627675.1">
    <property type="nucleotide sequence ID" value="NZ_FNHS01000005.1"/>
</dbReference>
<protein>
    <submittedName>
        <fullName evidence="2">Cupin domain-containing protein</fullName>
    </submittedName>
</protein>
<proteinExistence type="predicted"/>
<accession>A0A1G9XYI7</accession>
<evidence type="ECO:0000313" key="2">
    <source>
        <dbReference type="EMBL" id="SDN01828.1"/>
    </source>
</evidence>
<dbReference type="PANTHER" id="PTHR36440">
    <property type="entry name" value="PUTATIVE (AFU_ORTHOLOGUE AFUA_8G07350)-RELATED"/>
    <property type="match status" value="1"/>
</dbReference>
<organism evidence="2 3">
    <name type="scientific">Methylobacterium phyllostachyos</name>
    <dbReference type="NCBI Taxonomy" id="582672"/>
    <lineage>
        <taxon>Bacteria</taxon>
        <taxon>Pseudomonadati</taxon>
        <taxon>Pseudomonadota</taxon>
        <taxon>Alphaproteobacteria</taxon>
        <taxon>Hyphomicrobiales</taxon>
        <taxon>Methylobacteriaceae</taxon>
        <taxon>Methylobacterium</taxon>
    </lineage>
</organism>
<reference evidence="3" key="1">
    <citation type="submission" date="2016-10" db="EMBL/GenBank/DDBJ databases">
        <authorList>
            <person name="Varghese N."/>
            <person name="Submissions S."/>
        </authorList>
    </citation>
    <scope>NUCLEOTIDE SEQUENCE [LARGE SCALE GENOMIC DNA]</scope>
    <source>
        <strain evidence="3">BL47</strain>
    </source>
</reference>
<name>A0A1G9XYI7_9HYPH</name>
<dbReference type="InterPro" id="IPR053146">
    <property type="entry name" value="QDO-like"/>
</dbReference>
<evidence type="ECO:0000313" key="3">
    <source>
        <dbReference type="Proteomes" id="UP000198704"/>
    </source>
</evidence>
<dbReference type="InterPro" id="IPR014710">
    <property type="entry name" value="RmlC-like_jellyroll"/>
</dbReference>
<dbReference type="PANTHER" id="PTHR36440:SF1">
    <property type="entry name" value="PUTATIVE (AFU_ORTHOLOGUE AFUA_8G07350)-RELATED"/>
    <property type="match status" value="1"/>
</dbReference>
<dbReference type="Pfam" id="PF07883">
    <property type="entry name" value="Cupin_2"/>
    <property type="match status" value="1"/>
</dbReference>
<sequence length="148" mass="15873">MHRTETMTFAGTLVDILVTGEETGQQFSLLHITNPPGVWTPPHRHLHEEETIYVVSGQVEVETGGRTRSLSVGEVMILPRGQAHRLGNAGPEIAEALVFCTPSGFEQFVREAGQTAATSAPAQVPDAEALARLGSLSTRFGIELLPST</sequence>
<dbReference type="InterPro" id="IPR011051">
    <property type="entry name" value="RmlC_Cupin_sf"/>
</dbReference>
<dbReference type="EMBL" id="FNHS01000005">
    <property type="protein sequence ID" value="SDN01828.1"/>
    <property type="molecule type" value="Genomic_DNA"/>
</dbReference>
<dbReference type="STRING" id="582672.SAMN05216360_10589"/>
<keyword evidence="3" id="KW-1185">Reference proteome</keyword>
<dbReference type="Proteomes" id="UP000198704">
    <property type="component" value="Unassembled WGS sequence"/>
</dbReference>
<evidence type="ECO:0000259" key="1">
    <source>
        <dbReference type="Pfam" id="PF07883"/>
    </source>
</evidence>
<dbReference type="SUPFAM" id="SSF51182">
    <property type="entry name" value="RmlC-like cupins"/>
    <property type="match status" value="1"/>
</dbReference>
<gene>
    <name evidence="2" type="ORF">SAMN05216360_10589</name>
</gene>
<dbReference type="Gene3D" id="2.60.120.10">
    <property type="entry name" value="Jelly Rolls"/>
    <property type="match status" value="1"/>
</dbReference>
<dbReference type="AlphaFoldDB" id="A0A1G9XYI7"/>
<feature type="domain" description="Cupin type-2" evidence="1">
    <location>
        <begin position="33"/>
        <end position="99"/>
    </location>
</feature>
<dbReference type="InterPro" id="IPR013096">
    <property type="entry name" value="Cupin_2"/>
</dbReference>